<keyword evidence="3" id="KW-1185">Reference proteome</keyword>
<dbReference type="Pfam" id="PF14300">
    <property type="entry name" value="DMP19"/>
    <property type="match status" value="1"/>
</dbReference>
<accession>A0ABQ5N163</accession>
<dbReference type="Gene3D" id="1.20.1420.60">
    <property type="match status" value="1"/>
</dbReference>
<evidence type="ECO:0000313" key="2">
    <source>
        <dbReference type="EMBL" id="GLC28923.1"/>
    </source>
</evidence>
<evidence type="ECO:0000259" key="1">
    <source>
        <dbReference type="Pfam" id="PF14300"/>
    </source>
</evidence>
<comment type="caution">
    <text evidence="2">The sequence shown here is derived from an EMBL/GenBank/DDBJ whole genome shotgun (WGS) entry which is preliminary data.</text>
</comment>
<dbReference type="RefSeq" id="WP_264848198.1">
    <property type="nucleotide sequence ID" value="NZ_BRXR01000001.1"/>
</dbReference>
<organism evidence="2 3">
    <name type="scientific">Clostridium omnivorum</name>
    <dbReference type="NCBI Taxonomy" id="1604902"/>
    <lineage>
        <taxon>Bacteria</taxon>
        <taxon>Bacillati</taxon>
        <taxon>Bacillota</taxon>
        <taxon>Clostridia</taxon>
        <taxon>Eubacteriales</taxon>
        <taxon>Clostridiaceae</taxon>
        <taxon>Clostridium</taxon>
    </lineage>
</organism>
<proteinExistence type="predicted"/>
<sequence length="187" mass="21872">MKETSIYVKKLIGIENLNNIKAEEILEQVSTNLYEKSNYQIRDNDIFDNLPIIIKDTILLIDFDTELNMNGILGFLENSTGLYLDDTMEALERIGATEDYEILREIKGIMLRYNLDTKKMRSNVNKGIEHEITNFLRTHGQEYHQMAEEISIAADDLYLYHNERNIFKNLTVYVDLNKDNLINEISK</sequence>
<name>A0ABQ5N163_9CLOT</name>
<reference evidence="2 3" key="1">
    <citation type="journal article" date="2024" name="Int. J. Syst. Evol. Microbiol.">
        <title>Clostridium omnivorum sp. nov., isolated from anoxic soil under the treatment of reductive soil disinfestation.</title>
        <authorList>
            <person name="Ueki A."/>
            <person name="Tonouchi A."/>
            <person name="Kaku N."/>
            <person name="Honma S."/>
            <person name="Ueki K."/>
        </authorList>
    </citation>
    <scope>NUCLEOTIDE SEQUENCE [LARGE SCALE GENOMIC DNA]</scope>
    <source>
        <strain evidence="2 3">E14</strain>
    </source>
</reference>
<gene>
    <name evidence="2" type="ORF">bsdE14_03330</name>
</gene>
<dbReference type="InterPro" id="IPR025402">
    <property type="entry name" value="DMP19_C"/>
</dbReference>
<feature type="domain" description="DNA mimic protein DMP19 C-terminal" evidence="1">
    <location>
        <begin position="49"/>
        <end position="174"/>
    </location>
</feature>
<protein>
    <recommendedName>
        <fullName evidence="1">DNA mimic protein DMP19 C-terminal domain-containing protein</fullName>
    </recommendedName>
</protein>
<evidence type="ECO:0000313" key="3">
    <source>
        <dbReference type="Proteomes" id="UP001208567"/>
    </source>
</evidence>
<dbReference type="EMBL" id="BRXR01000001">
    <property type="protein sequence ID" value="GLC28923.1"/>
    <property type="molecule type" value="Genomic_DNA"/>
</dbReference>
<dbReference type="Proteomes" id="UP001208567">
    <property type="component" value="Unassembled WGS sequence"/>
</dbReference>